<evidence type="ECO:0000313" key="2">
    <source>
        <dbReference type="Proteomes" id="UP000287651"/>
    </source>
</evidence>
<comment type="caution">
    <text evidence="1">The sequence shown here is derived from an EMBL/GenBank/DDBJ whole genome shotgun (WGS) entry which is preliminary data.</text>
</comment>
<name>A0A426Z379_ENSVE</name>
<dbReference type="Proteomes" id="UP000287651">
    <property type="component" value="Unassembled WGS sequence"/>
</dbReference>
<proteinExistence type="predicted"/>
<dbReference type="PANTHER" id="PTHR47858:SF2">
    <property type="entry name" value="HALOACID DEHALOGENASE-LIKE HYDROLASE (HAD) SUPERFAMILY PROTEIN"/>
    <property type="match status" value="1"/>
</dbReference>
<sequence>MDGPLKVDVADTRSLKLDAWRQLASEEGMLAADIRNMLFSVIVPYSQTGKEISSDRHINKLILHTAADHVLRKVKIYAWIIVLCCEEDESELERLKSRLSQLYYENLIKAIVTEEDGMESIAHRFLSAAVKVFAKLKI</sequence>
<organism evidence="1 2">
    <name type="scientific">Ensete ventricosum</name>
    <name type="common">Abyssinian banana</name>
    <name type="synonym">Musa ensete</name>
    <dbReference type="NCBI Taxonomy" id="4639"/>
    <lineage>
        <taxon>Eukaryota</taxon>
        <taxon>Viridiplantae</taxon>
        <taxon>Streptophyta</taxon>
        <taxon>Embryophyta</taxon>
        <taxon>Tracheophyta</taxon>
        <taxon>Spermatophyta</taxon>
        <taxon>Magnoliopsida</taxon>
        <taxon>Liliopsida</taxon>
        <taxon>Zingiberales</taxon>
        <taxon>Musaceae</taxon>
        <taxon>Ensete</taxon>
    </lineage>
</organism>
<gene>
    <name evidence="1" type="ORF">B296_00046084</name>
</gene>
<dbReference type="EMBL" id="AMZH03008692">
    <property type="protein sequence ID" value="RRT58428.1"/>
    <property type="molecule type" value="Genomic_DNA"/>
</dbReference>
<dbReference type="AlphaFoldDB" id="A0A426Z379"/>
<dbReference type="PANTHER" id="PTHR47858">
    <property type="entry name" value="HALOACID DEHALOGENASE-LIKE HYDROLASE (HAD) SUPERFAMILY PROTEIN"/>
    <property type="match status" value="1"/>
</dbReference>
<protein>
    <submittedName>
        <fullName evidence="1">Uncharacterized protein</fullName>
    </submittedName>
</protein>
<reference evidence="1 2" key="1">
    <citation type="journal article" date="2014" name="Agronomy (Basel)">
        <title>A Draft Genome Sequence for Ensete ventricosum, the Drought-Tolerant Tree Against Hunger.</title>
        <authorList>
            <person name="Harrison J."/>
            <person name="Moore K.A."/>
            <person name="Paszkiewicz K."/>
            <person name="Jones T."/>
            <person name="Grant M."/>
            <person name="Ambacheew D."/>
            <person name="Muzemil S."/>
            <person name="Studholme D.J."/>
        </authorList>
    </citation>
    <scope>NUCLEOTIDE SEQUENCE [LARGE SCALE GENOMIC DNA]</scope>
</reference>
<evidence type="ECO:0000313" key="1">
    <source>
        <dbReference type="EMBL" id="RRT58428.1"/>
    </source>
</evidence>
<accession>A0A426Z379</accession>